<feature type="domain" description="Carboxymuconolactone decarboxylase-like" evidence="1">
    <location>
        <begin position="39"/>
        <end position="110"/>
    </location>
</feature>
<dbReference type="Gene3D" id="1.20.1290.10">
    <property type="entry name" value="AhpD-like"/>
    <property type="match status" value="1"/>
</dbReference>
<evidence type="ECO:0000259" key="1">
    <source>
        <dbReference type="Pfam" id="PF02627"/>
    </source>
</evidence>
<comment type="caution">
    <text evidence="2">The sequence shown here is derived from an EMBL/GenBank/DDBJ whole genome shotgun (WGS) entry which is preliminary data.</text>
</comment>
<dbReference type="Pfam" id="PF02627">
    <property type="entry name" value="CMD"/>
    <property type="match status" value="1"/>
</dbReference>
<proteinExistence type="predicted"/>
<dbReference type="PANTHER" id="PTHR33570:SF2">
    <property type="entry name" value="CARBOXYMUCONOLACTONE DECARBOXYLASE-LIKE DOMAIN-CONTAINING PROTEIN"/>
    <property type="match status" value="1"/>
</dbReference>
<evidence type="ECO:0000313" key="3">
    <source>
        <dbReference type="Proteomes" id="UP001157910"/>
    </source>
</evidence>
<protein>
    <submittedName>
        <fullName evidence="2">4-carboxymuconolactone decarboxylase</fullName>
    </submittedName>
</protein>
<evidence type="ECO:0000313" key="2">
    <source>
        <dbReference type="EMBL" id="SMP75426.1"/>
    </source>
</evidence>
<dbReference type="Proteomes" id="UP001157910">
    <property type="component" value="Unassembled WGS sequence"/>
</dbReference>
<name>A0ABY1QM94_9SPHN</name>
<organism evidence="2 3">
    <name type="scientific">Novosphingobium panipatense</name>
    <dbReference type="NCBI Taxonomy" id="428991"/>
    <lineage>
        <taxon>Bacteria</taxon>
        <taxon>Pseudomonadati</taxon>
        <taxon>Pseudomonadota</taxon>
        <taxon>Alphaproteobacteria</taxon>
        <taxon>Sphingomonadales</taxon>
        <taxon>Sphingomonadaceae</taxon>
        <taxon>Novosphingobium</taxon>
    </lineage>
</organism>
<sequence>MDQPAMTLLDPRDRSARGVAIEGDVTGRAAAAPATLLEESWRDFVFAEVWARPGLPRRARFLVALASAATCGLADTQLDDFVRGALTTEALTLVELREAALHLAVYSGWGNGGRLDRAVTRMSKEKGLAPAEVPPIRPAPWDPEERVAQGHAAFHKVMTFPPGPPSNPYLEGINNFVFGEMWRRPGLDERSRRWITLVGVCESGADIPIRSHIHAAMASGNCQPAEMLEFVLQYGTHAGWPKASRINGVVLDMIGKVENGLPWHG</sequence>
<reference evidence="2 3" key="1">
    <citation type="submission" date="2017-05" db="EMBL/GenBank/DDBJ databases">
        <authorList>
            <person name="Varghese N."/>
            <person name="Submissions S."/>
        </authorList>
    </citation>
    <scope>NUCLEOTIDE SEQUENCE [LARGE SCALE GENOMIC DNA]</scope>
    <source>
        <strain evidence="2 3">SM16</strain>
    </source>
</reference>
<dbReference type="InterPro" id="IPR052512">
    <property type="entry name" value="4CMD/NDH-1_regulator"/>
</dbReference>
<gene>
    <name evidence="2" type="ORF">SAMN06296065_10856</name>
</gene>
<accession>A0ABY1QM94</accession>
<dbReference type="InterPro" id="IPR003779">
    <property type="entry name" value="CMD-like"/>
</dbReference>
<dbReference type="PANTHER" id="PTHR33570">
    <property type="entry name" value="4-CARBOXYMUCONOLACTONE DECARBOXYLASE FAMILY PROTEIN"/>
    <property type="match status" value="1"/>
</dbReference>
<dbReference type="SUPFAM" id="SSF69118">
    <property type="entry name" value="AhpD-like"/>
    <property type="match status" value="2"/>
</dbReference>
<dbReference type="InterPro" id="IPR029032">
    <property type="entry name" value="AhpD-like"/>
</dbReference>
<keyword evidence="3" id="KW-1185">Reference proteome</keyword>
<dbReference type="EMBL" id="FXUI01000008">
    <property type="protein sequence ID" value="SMP75426.1"/>
    <property type="molecule type" value="Genomic_DNA"/>
</dbReference>